<reference evidence="1" key="2">
    <citation type="journal article" date="2015" name="Data Brief">
        <title>Shoot transcriptome of the giant reed, Arundo donax.</title>
        <authorList>
            <person name="Barrero R.A."/>
            <person name="Guerrero F.D."/>
            <person name="Moolhuijzen P."/>
            <person name="Goolsby J.A."/>
            <person name="Tidwell J."/>
            <person name="Bellgard S.E."/>
            <person name="Bellgard M.I."/>
        </authorList>
    </citation>
    <scope>NUCLEOTIDE SEQUENCE</scope>
    <source>
        <tissue evidence="1">Shoot tissue taken approximately 20 cm above the soil surface</tissue>
    </source>
</reference>
<reference evidence="1" key="1">
    <citation type="submission" date="2014-09" db="EMBL/GenBank/DDBJ databases">
        <authorList>
            <person name="Magalhaes I.L.F."/>
            <person name="Oliveira U."/>
            <person name="Santos F.R."/>
            <person name="Vidigal T.H.D.A."/>
            <person name="Brescovit A.D."/>
            <person name="Santos A.J."/>
        </authorList>
    </citation>
    <scope>NUCLEOTIDE SEQUENCE</scope>
    <source>
        <tissue evidence="1">Shoot tissue taken approximately 20 cm above the soil surface</tissue>
    </source>
</reference>
<evidence type="ECO:0000313" key="1">
    <source>
        <dbReference type="EMBL" id="JAD70435.1"/>
    </source>
</evidence>
<name>A0A0A9CAK2_ARUDO</name>
<accession>A0A0A9CAK2</accession>
<organism evidence="1">
    <name type="scientific">Arundo donax</name>
    <name type="common">Giant reed</name>
    <name type="synonym">Donax arundinaceus</name>
    <dbReference type="NCBI Taxonomy" id="35708"/>
    <lineage>
        <taxon>Eukaryota</taxon>
        <taxon>Viridiplantae</taxon>
        <taxon>Streptophyta</taxon>
        <taxon>Embryophyta</taxon>
        <taxon>Tracheophyta</taxon>
        <taxon>Spermatophyta</taxon>
        <taxon>Magnoliopsida</taxon>
        <taxon>Liliopsida</taxon>
        <taxon>Poales</taxon>
        <taxon>Poaceae</taxon>
        <taxon>PACMAD clade</taxon>
        <taxon>Arundinoideae</taxon>
        <taxon>Arundineae</taxon>
        <taxon>Arundo</taxon>
    </lineage>
</organism>
<sequence length="33" mass="3660">MLGITQNQKMQLHSAAIGNQGRFIGLFSEMLQP</sequence>
<protein>
    <submittedName>
        <fullName evidence="1">Uncharacterized protein</fullName>
    </submittedName>
</protein>
<proteinExistence type="predicted"/>
<dbReference type="AlphaFoldDB" id="A0A0A9CAK2"/>
<dbReference type="EMBL" id="GBRH01227460">
    <property type="protein sequence ID" value="JAD70435.1"/>
    <property type="molecule type" value="Transcribed_RNA"/>
</dbReference>